<feature type="region of interest" description="Disordered" evidence="1">
    <location>
        <begin position="243"/>
        <end position="280"/>
    </location>
</feature>
<keyword evidence="4" id="KW-1185">Reference proteome</keyword>
<feature type="region of interest" description="Disordered" evidence="1">
    <location>
        <begin position="95"/>
        <end position="231"/>
    </location>
</feature>
<feature type="compositionally biased region" description="Acidic residues" evidence="1">
    <location>
        <begin position="259"/>
        <end position="272"/>
    </location>
</feature>
<gene>
    <name evidence="3" type="ORF">EJB05_51866</name>
</gene>
<feature type="compositionally biased region" description="Basic residues" evidence="1">
    <location>
        <begin position="137"/>
        <end position="147"/>
    </location>
</feature>
<feature type="domain" description="DUF3615" evidence="2">
    <location>
        <begin position="453"/>
        <end position="553"/>
    </location>
</feature>
<feature type="compositionally biased region" description="Low complexity" evidence="1">
    <location>
        <begin position="407"/>
        <end position="425"/>
    </location>
</feature>
<evidence type="ECO:0000256" key="1">
    <source>
        <dbReference type="SAM" id="MobiDB-lite"/>
    </source>
</evidence>
<feature type="compositionally biased region" description="Polar residues" evidence="1">
    <location>
        <begin position="332"/>
        <end position="341"/>
    </location>
</feature>
<evidence type="ECO:0000259" key="2">
    <source>
        <dbReference type="Pfam" id="PF12274"/>
    </source>
</evidence>
<feature type="region of interest" description="Disordered" evidence="1">
    <location>
        <begin position="1"/>
        <end position="83"/>
    </location>
</feature>
<sequence length="572" mass="63164">MDDGADPNAATGRSPTRGIYVEDPSGRRRAAGPFTAREALNYFNPGSIEPSHESLEEQSSRRRFRSRPRLPAPPMYDDAADSTWQDLLTGELLGASDAGFGRRRPGPSASATRSQASSSTAPPSDHPSAQRTGSGTRGRRSHRRRSTQHVEHPSEVGSSELEITNLPIVEALSASGSPGFRPDHSEVGGVVTGTRIRQSVLYSNRPRRPRRRQAPSPAQEHPSELSSSELGAPVTDLLTLEALSLSDPPALTPQITGEETGDDDDDDDDDAYAYDHDAPHEPIEFGMGTFGPQTLHYSAPQSQFKWLGGYDRGQVPIEELAADPSVAELDPSRSQEVSGSDSDNDTEEELRLLSEYLAANTCTSLRQAFDEVIAVEHAALTELAAERGIDPPPPRQGKHSQVHQESESLQAQQQPLPAAAQPQQSTAPRKARCEASNEELVENAENWMREEVKMVFEKYTQRINDLKAESDYQFNELCHQCFSVESYNKIFHHYNFTVKLKNPNSVDWVTALYFAEVKQMFGRKYYFCCRLEPNENGHCYACKSQGVEDLQHPATGGFDAGSPNVGFSMWYE</sequence>
<evidence type="ECO:0000313" key="3">
    <source>
        <dbReference type="EMBL" id="TVU02624.1"/>
    </source>
</evidence>
<dbReference type="Gramene" id="TVU02624">
    <property type="protein sequence ID" value="TVU02624"/>
    <property type="gene ID" value="EJB05_51866"/>
</dbReference>
<feature type="region of interest" description="Disordered" evidence="1">
    <location>
        <begin position="387"/>
        <end position="436"/>
    </location>
</feature>
<dbReference type="Proteomes" id="UP000324897">
    <property type="component" value="Unassembled WGS sequence"/>
</dbReference>
<feature type="non-terminal residue" evidence="3">
    <location>
        <position position="1"/>
    </location>
</feature>
<protein>
    <recommendedName>
        <fullName evidence="2">DUF3615 domain-containing protein</fullName>
    </recommendedName>
</protein>
<dbReference type="AlphaFoldDB" id="A0A5J9SUL8"/>
<feature type="region of interest" description="Disordered" evidence="1">
    <location>
        <begin position="323"/>
        <end position="348"/>
    </location>
</feature>
<feature type="compositionally biased region" description="Basic and acidic residues" evidence="1">
    <location>
        <begin position="50"/>
        <end position="60"/>
    </location>
</feature>
<dbReference type="EMBL" id="RWGY01000304">
    <property type="protein sequence ID" value="TVU02624.1"/>
    <property type="molecule type" value="Genomic_DNA"/>
</dbReference>
<organism evidence="3 4">
    <name type="scientific">Eragrostis curvula</name>
    <name type="common">weeping love grass</name>
    <dbReference type="NCBI Taxonomy" id="38414"/>
    <lineage>
        <taxon>Eukaryota</taxon>
        <taxon>Viridiplantae</taxon>
        <taxon>Streptophyta</taxon>
        <taxon>Embryophyta</taxon>
        <taxon>Tracheophyta</taxon>
        <taxon>Spermatophyta</taxon>
        <taxon>Magnoliopsida</taxon>
        <taxon>Liliopsida</taxon>
        <taxon>Poales</taxon>
        <taxon>Poaceae</taxon>
        <taxon>PACMAD clade</taxon>
        <taxon>Chloridoideae</taxon>
        <taxon>Eragrostideae</taxon>
        <taxon>Eragrostidinae</taxon>
        <taxon>Eragrostis</taxon>
    </lineage>
</organism>
<dbReference type="InterPro" id="IPR022059">
    <property type="entry name" value="DUF3615"/>
</dbReference>
<proteinExistence type="predicted"/>
<dbReference type="PANTHER" id="PTHR33326">
    <property type="entry name" value="OS05G0543800 PROTEIN"/>
    <property type="match status" value="1"/>
</dbReference>
<dbReference type="Pfam" id="PF12274">
    <property type="entry name" value="DUF3615"/>
    <property type="match status" value="1"/>
</dbReference>
<evidence type="ECO:0000313" key="4">
    <source>
        <dbReference type="Proteomes" id="UP000324897"/>
    </source>
</evidence>
<reference evidence="3 4" key="1">
    <citation type="journal article" date="2019" name="Sci. Rep.">
        <title>A high-quality genome of Eragrostis curvula grass provides insights into Poaceae evolution and supports new strategies to enhance forage quality.</title>
        <authorList>
            <person name="Carballo J."/>
            <person name="Santos B.A.C.M."/>
            <person name="Zappacosta D."/>
            <person name="Garbus I."/>
            <person name="Selva J.P."/>
            <person name="Gallo C.A."/>
            <person name="Diaz A."/>
            <person name="Albertini E."/>
            <person name="Caccamo M."/>
            <person name="Echenique V."/>
        </authorList>
    </citation>
    <scope>NUCLEOTIDE SEQUENCE [LARGE SCALE GENOMIC DNA]</scope>
    <source>
        <strain evidence="4">cv. Victoria</strain>
        <tissue evidence="3">Leaf</tissue>
    </source>
</reference>
<comment type="caution">
    <text evidence="3">The sequence shown here is derived from an EMBL/GenBank/DDBJ whole genome shotgun (WGS) entry which is preliminary data.</text>
</comment>
<name>A0A5J9SUL8_9POAL</name>
<dbReference type="PANTHER" id="PTHR33326:SF14">
    <property type="entry name" value="EXPRESSED PROTEIN"/>
    <property type="match status" value="1"/>
</dbReference>
<accession>A0A5J9SUL8</accession>
<feature type="compositionally biased region" description="Low complexity" evidence="1">
    <location>
        <begin position="107"/>
        <end position="123"/>
    </location>
</feature>